<dbReference type="GO" id="GO:0000462">
    <property type="term" value="P:maturation of SSU-rRNA from tricistronic rRNA transcript (SSU-rRNA, 5.8S rRNA, LSU-rRNA)"/>
    <property type="evidence" value="ECO:0007669"/>
    <property type="project" value="TreeGrafter"/>
</dbReference>
<dbReference type="GO" id="GO:0034511">
    <property type="term" value="F:U3 snoRNA binding"/>
    <property type="evidence" value="ECO:0007669"/>
    <property type="project" value="InterPro"/>
</dbReference>
<feature type="compositionally biased region" description="Basic residues" evidence="4">
    <location>
        <begin position="1"/>
        <end position="16"/>
    </location>
</feature>
<dbReference type="InterPro" id="IPR010678">
    <property type="entry name" value="UTP25"/>
</dbReference>
<gene>
    <name evidence="7" type="ORF">TrLO_g6002</name>
</gene>
<dbReference type="GO" id="GO:0019843">
    <property type="term" value="F:rRNA binding"/>
    <property type="evidence" value="ECO:0007669"/>
    <property type="project" value="TreeGrafter"/>
</dbReference>
<evidence type="ECO:0000259" key="6">
    <source>
        <dbReference type="Pfam" id="PF22916"/>
    </source>
</evidence>
<comment type="subcellular location">
    <subcellularLocation>
        <location evidence="1">Nucleus</location>
        <location evidence="1">Nucleolus</location>
    </subcellularLocation>
</comment>
<dbReference type="InterPro" id="IPR053940">
    <property type="entry name" value="UTP25_NTPase-like"/>
</dbReference>
<proteinExistence type="inferred from homology"/>
<dbReference type="OrthoDB" id="10264378at2759"/>
<dbReference type="InterPro" id="IPR053939">
    <property type="entry name" value="UTP25_C"/>
</dbReference>
<evidence type="ECO:0000313" key="7">
    <source>
        <dbReference type="EMBL" id="GMH72695.1"/>
    </source>
</evidence>
<reference evidence="8" key="1">
    <citation type="journal article" date="2023" name="Commun. Biol.">
        <title>Genome analysis of Parmales, the sister group of diatoms, reveals the evolutionary specialization of diatoms from phago-mixotrophs to photoautotrophs.</title>
        <authorList>
            <person name="Ban H."/>
            <person name="Sato S."/>
            <person name="Yoshikawa S."/>
            <person name="Yamada K."/>
            <person name="Nakamura Y."/>
            <person name="Ichinomiya M."/>
            <person name="Sato N."/>
            <person name="Blanc-Mathieu R."/>
            <person name="Endo H."/>
            <person name="Kuwata A."/>
            <person name="Ogata H."/>
        </authorList>
    </citation>
    <scope>NUCLEOTIDE SEQUENCE [LARGE SCALE GENOMIC DNA]</scope>
    <source>
        <strain evidence="8">NIES 3700</strain>
    </source>
</reference>
<dbReference type="PANTHER" id="PTHR12933:SF0">
    <property type="entry name" value="U3 SMALL NUCLEOLAR RNA-ASSOCIATED PROTEIN 25 HOMOLOG"/>
    <property type="match status" value="1"/>
</dbReference>
<keyword evidence="8" id="KW-1185">Reference proteome</keyword>
<feature type="compositionally biased region" description="Basic and acidic residues" evidence="4">
    <location>
        <begin position="45"/>
        <end position="67"/>
    </location>
</feature>
<evidence type="ECO:0000256" key="3">
    <source>
        <dbReference type="ARBA" id="ARBA00023242"/>
    </source>
</evidence>
<comment type="similarity">
    <text evidence="2">Belongs to the UTP25 family.</text>
</comment>
<feature type="compositionally biased region" description="Low complexity" evidence="4">
    <location>
        <begin position="101"/>
        <end position="122"/>
    </location>
</feature>
<name>A0A9W7EC61_9STRA</name>
<dbReference type="GO" id="GO:0032040">
    <property type="term" value="C:small-subunit processome"/>
    <property type="evidence" value="ECO:0007669"/>
    <property type="project" value="TreeGrafter"/>
</dbReference>
<dbReference type="EMBL" id="BRXW01000659">
    <property type="protein sequence ID" value="GMH72695.1"/>
    <property type="molecule type" value="Genomic_DNA"/>
</dbReference>
<comment type="caution">
    <text evidence="7">The sequence shown here is derived from an EMBL/GenBank/DDBJ whole genome shotgun (WGS) entry which is preliminary data.</text>
</comment>
<evidence type="ECO:0000256" key="1">
    <source>
        <dbReference type="ARBA" id="ARBA00004604"/>
    </source>
</evidence>
<evidence type="ECO:0000256" key="2">
    <source>
        <dbReference type="ARBA" id="ARBA00009223"/>
    </source>
</evidence>
<organism evidence="7 8">
    <name type="scientific">Triparma laevis f. longispina</name>
    <dbReference type="NCBI Taxonomy" id="1714387"/>
    <lineage>
        <taxon>Eukaryota</taxon>
        <taxon>Sar</taxon>
        <taxon>Stramenopiles</taxon>
        <taxon>Ochrophyta</taxon>
        <taxon>Bolidophyceae</taxon>
        <taxon>Parmales</taxon>
        <taxon>Triparmaceae</taxon>
        <taxon>Triparma</taxon>
    </lineage>
</organism>
<dbReference type="Pfam" id="PF22916">
    <property type="entry name" value="UTP25_NTPase-like"/>
    <property type="match status" value="1"/>
</dbReference>
<evidence type="ECO:0000259" key="5">
    <source>
        <dbReference type="Pfam" id="PF06862"/>
    </source>
</evidence>
<feature type="compositionally biased region" description="Low complexity" evidence="4">
    <location>
        <begin position="131"/>
        <end position="153"/>
    </location>
</feature>
<dbReference type="PANTHER" id="PTHR12933">
    <property type="entry name" value="ORF PROTEIN-RELATED"/>
    <property type="match status" value="1"/>
</dbReference>
<sequence>MPPFKKKKKDKKKGKKGSAQSSKSKYWGEDPEDLAKPTKHKRRKEKEPEEKKEAKRIQREALPRKEYQQQPEPESESDEDSESDSDEQVGSTLTSLVGLKDSGVYSSSSSSSDDDGSVQSDSSDSEDEDVSLPTLPTSTWLSSTSPELPEKSTTLNNLTINSTTLTPKTASIPSALSSYHSILAPEKDLKVGDVLRHLTGHVVNSNGCENRQFTRVKVLILLPTRGLCLKLMKKWSKLISLESTERLDTEYSIPPETITSLDVKKSRQKGKSFTKYFSPHINPDDDFKLSLAINKVGEEVRGKLNGSYDGSDVMLCSPLSVKLWSERDKDECVKYLSSLEIIYSPYTSYLHLQNSSHLKDTLSLCNLTPYSTEGVDFGRLWKFLLEGSSRRRQVLFSGEFNCKEINGIFNSSTSLHPSFTLKKTFAENKIKSCNLNLTHTFIKLPCTTPSNYIQTYVNKFKTLLKEIEGKKGVLVYIPDYLIYSNLRAILIKKDVKHVAFTEYSRWSEVQRGRSWYFHKKRNLALLTGRAFFYNRYVLRGVEEIHFLGVPSWEYKEVCEKFGKGGGEVRTYFTRWDDLTIRGVVGGEEGKRIKKSDSEVFSFS</sequence>
<feature type="compositionally biased region" description="Acidic residues" evidence="4">
    <location>
        <begin position="73"/>
        <end position="87"/>
    </location>
</feature>
<keyword evidence="3" id="KW-0539">Nucleus</keyword>
<feature type="domain" description="UTP25 NTP hydrolase-like" evidence="6">
    <location>
        <begin position="207"/>
        <end position="412"/>
    </location>
</feature>
<feature type="region of interest" description="Disordered" evidence="4">
    <location>
        <begin position="1"/>
        <end position="153"/>
    </location>
</feature>
<feature type="domain" description="UTP25 C-terminal" evidence="5">
    <location>
        <begin position="430"/>
        <end position="602"/>
    </location>
</feature>
<protein>
    <submittedName>
        <fullName evidence="7">Uncharacterized protein</fullName>
    </submittedName>
</protein>
<evidence type="ECO:0000313" key="8">
    <source>
        <dbReference type="Proteomes" id="UP001165122"/>
    </source>
</evidence>
<evidence type="ECO:0000256" key="4">
    <source>
        <dbReference type="SAM" id="MobiDB-lite"/>
    </source>
</evidence>
<dbReference type="AlphaFoldDB" id="A0A9W7EC61"/>
<accession>A0A9W7EC61</accession>
<dbReference type="Proteomes" id="UP001165122">
    <property type="component" value="Unassembled WGS sequence"/>
</dbReference>
<dbReference type="Pfam" id="PF06862">
    <property type="entry name" value="Utp25_C"/>
    <property type="match status" value="1"/>
</dbReference>